<feature type="region of interest" description="Disordered" evidence="1">
    <location>
        <begin position="101"/>
        <end position="128"/>
    </location>
</feature>
<feature type="compositionally biased region" description="Basic residues" evidence="1">
    <location>
        <begin position="107"/>
        <end position="128"/>
    </location>
</feature>
<accession>A0A6G1HI76</accession>
<dbReference type="Proteomes" id="UP000799640">
    <property type="component" value="Unassembled WGS sequence"/>
</dbReference>
<feature type="compositionally biased region" description="Basic and acidic residues" evidence="1">
    <location>
        <begin position="176"/>
        <end position="189"/>
    </location>
</feature>
<dbReference type="AlphaFoldDB" id="A0A6G1HI76"/>
<name>A0A6G1HI76_9PEZI</name>
<feature type="region of interest" description="Disordered" evidence="1">
    <location>
        <begin position="147"/>
        <end position="189"/>
    </location>
</feature>
<evidence type="ECO:0000256" key="1">
    <source>
        <dbReference type="SAM" id="MobiDB-lite"/>
    </source>
</evidence>
<evidence type="ECO:0000313" key="2">
    <source>
        <dbReference type="EMBL" id="KAF2395556.1"/>
    </source>
</evidence>
<keyword evidence="3" id="KW-1185">Reference proteome</keyword>
<organism evidence="2 3">
    <name type="scientific">Trichodelitschia bisporula</name>
    <dbReference type="NCBI Taxonomy" id="703511"/>
    <lineage>
        <taxon>Eukaryota</taxon>
        <taxon>Fungi</taxon>
        <taxon>Dikarya</taxon>
        <taxon>Ascomycota</taxon>
        <taxon>Pezizomycotina</taxon>
        <taxon>Dothideomycetes</taxon>
        <taxon>Dothideomycetes incertae sedis</taxon>
        <taxon>Phaeotrichales</taxon>
        <taxon>Phaeotrichaceae</taxon>
        <taxon>Trichodelitschia</taxon>
    </lineage>
</organism>
<sequence>MKAGDGKHRILHPFLLPFVTPHDLFPVDHVRLPSSSRNIVACTPASRATSRSMRRAHRTAHKACVAAGRGDARAYPPAASMGAKGAGGEWVVEPARRGCTKESCPTRRPRLVKGPSKKRTAKHGRPRATLRQCGLDRSIAGRAVVQRATTQHPVRAANQRYPQRRHVAGGASGTEDGTRVQVRDEREGG</sequence>
<protein>
    <submittedName>
        <fullName evidence="2">Uncharacterized protein</fullName>
    </submittedName>
</protein>
<reference evidence="2" key="1">
    <citation type="journal article" date="2020" name="Stud. Mycol.">
        <title>101 Dothideomycetes genomes: a test case for predicting lifestyles and emergence of pathogens.</title>
        <authorList>
            <person name="Haridas S."/>
            <person name="Albert R."/>
            <person name="Binder M."/>
            <person name="Bloem J."/>
            <person name="Labutti K."/>
            <person name="Salamov A."/>
            <person name="Andreopoulos B."/>
            <person name="Baker S."/>
            <person name="Barry K."/>
            <person name="Bills G."/>
            <person name="Bluhm B."/>
            <person name="Cannon C."/>
            <person name="Castanera R."/>
            <person name="Culley D."/>
            <person name="Daum C."/>
            <person name="Ezra D."/>
            <person name="Gonzalez J."/>
            <person name="Henrissat B."/>
            <person name="Kuo A."/>
            <person name="Liang C."/>
            <person name="Lipzen A."/>
            <person name="Lutzoni F."/>
            <person name="Magnuson J."/>
            <person name="Mondo S."/>
            <person name="Nolan M."/>
            <person name="Ohm R."/>
            <person name="Pangilinan J."/>
            <person name="Park H.-J."/>
            <person name="Ramirez L."/>
            <person name="Alfaro M."/>
            <person name="Sun H."/>
            <person name="Tritt A."/>
            <person name="Yoshinaga Y."/>
            <person name="Zwiers L.-H."/>
            <person name="Turgeon B."/>
            <person name="Goodwin S."/>
            <person name="Spatafora J."/>
            <person name="Crous P."/>
            <person name="Grigoriev I."/>
        </authorList>
    </citation>
    <scope>NUCLEOTIDE SEQUENCE</scope>
    <source>
        <strain evidence="2">CBS 262.69</strain>
    </source>
</reference>
<gene>
    <name evidence="2" type="ORF">EJ06DRAFT_270273</name>
</gene>
<dbReference type="EMBL" id="ML996714">
    <property type="protein sequence ID" value="KAF2395556.1"/>
    <property type="molecule type" value="Genomic_DNA"/>
</dbReference>
<proteinExistence type="predicted"/>
<evidence type="ECO:0000313" key="3">
    <source>
        <dbReference type="Proteomes" id="UP000799640"/>
    </source>
</evidence>